<accession>A0ACC3NF65</accession>
<keyword evidence="2" id="KW-1185">Reference proteome</keyword>
<sequence>MSRERHKPNDLLKHLPDFAVQPQALASHLLKHRIYRNERQQLLDNLSRLALREPEDVPVPDPASPPLAHLPLYNGYICLAPQCSHSCVSQKRMFQHWSEAHGEHDSKRVSARSATLQTFFRGNKIRYFQVNGSAGAAASDSEASVRGSTRRQSSGTERLKSPSNSGDDGDQLGNLTSPILDIQALRYFRHYTLSPYLIPHRGERESEQFWADTIVEEAYKHHFLMHGILGIGATHLATVASTRDDLQLHRKAAIHYQSAGMPAYHEALKQPNATNSTALIAFSRFNGIQRAMLQMLEESYGITASTDSDSLSRVFEGFSMFRGNIDLQLNLQHLLPPGSDFLLRDMDIAGLQQSDDLETIERDMLNSTYVPPLLFNSIDALPRRLSEHTIINDSQEYHAVTQATATLLASAARSYAADSLYGLWNGLDTFTHSVPDHFVRMLEAHHPAALVMFAHWCPLLSRLETHYVCLRGQTRRLLDIVKRSLSPEIATLITDIEQMM</sequence>
<organism evidence="1 2">
    <name type="scientific">Vermiconidia calcicola</name>
    <dbReference type="NCBI Taxonomy" id="1690605"/>
    <lineage>
        <taxon>Eukaryota</taxon>
        <taxon>Fungi</taxon>
        <taxon>Dikarya</taxon>
        <taxon>Ascomycota</taxon>
        <taxon>Pezizomycotina</taxon>
        <taxon>Dothideomycetes</taxon>
        <taxon>Dothideomycetidae</taxon>
        <taxon>Mycosphaerellales</taxon>
        <taxon>Extremaceae</taxon>
        <taxon>Vermiconidia</taxon>
    </lineage>
</organism>
<reference evidence="1" key="1">
    <citation type="submission" date="2023-07" db="EMBL/GenBank/DDBJ databases">
        <title>Black Yeasts Isolated from many extreme environments.</title>
        <authorList>
            <person name="Coleine C."/>
            <person name="Stajich J.E."/>
            <person name="Selbmann L."/>
        </authorList>
    </citation>
    <scope>NUCLEOTIDE SEQUENCE</scope>
    <source>
        <strain evidence="1">CCFEE 5714</strain>
    </source>
</reference>
<evidence type="ECO:0000313" key="2">
    <source>
        <dbReference type="Proteomes" id="UP001281147"/>
    </source>
</evidence>
<gene>
    <name evidence="1" type="ORF">LTR37_007916</name>
</gene>
<proteinExistence type="predicted"/>
<name>A0ACC3NF65_9PEZI</name>
<evidence type="ECO:0000313" key="1">
    <source>
        <dbReference type="EMBL" id="KAK3714330.1"/>
    </source>
</evidence>
<comment type="caution">
    <text evidence="1">The sequence shown here is derived from an EMBL/GenBank/DDBJ whole genome shotgun (WGS) entry which is preliminary data.</text>
</comment>
<dbReference type="EMBL" id="JAUTXU010000056">
    <property type="protein sequence ID" value="KAK3714330.1"/>
    <property type="molecule type" value="Genomic_DNA"/>
</dbReference>
<protein>
    <submittedName>
        <fullName evidence="1">Uncharacterized protein</fullName>
    </submittedName>
</protein>
<dbReference type="Proteomes" id="UP001281147">
    <property type="component" value="Unassembled WGS sequence"/>
</dbReference>